<proteinExistence type="predicted"/>
<organism evidence="2 3">
    <name type="scientific">Pontixanthobacter luteolus</name>
    <dbReference type="NCBI Taxonomy" id="295089"/>
    <lineage>
        <taxon>Bacteria</taxon>
        <taxon>Pseudomonadati</taxon>
        <taxon>Pseudomonadota</taxon>
        <taxon>Alphaproteobacteria</taxon>
        <taxon>Sphingomonadales</taxon>
        <taxon>Erythrobacteraceae</taxon>
        <taxon>Pontixanthobacter</taxon>
    </lineage>
</organism>
<accession>A0A6I4V2S5</accession>
<sequence length="94" mass="10591">MTLIIAEIVIYYLILINLITFLVFGFDKMRAEHGWRRTPEAELLILAGMGGTPAAYAARALFRHKTRKQPFSHQLHMAAAVQLCVGVFIAVLTY</sequence>
<gene>
    <name evidence="2" type="ORF">GRI43_09490</name>
</gene>
<keyword evidence="3" id="KW-1185">Reference proteome</keyword>
<dbReference type="InterPro" id="IPR012156">
    <property type="entry name" value="Cold_shock_CspA"/>
</dbReference>
<reference evidence="2 3" key="1">
    <citation type="submission" date="2019-12" db="EMBL/GenBank/DDBJ databases">
        <title>Genomic-based taxomic classification of the family Erythrobacteraceae.</title>
        <authorList>
            <person name="Xu L."/>
        </authorList>
    </citation>
    <scope>NUCLEOTIDE SEQUENCE [LARGE SCALE GENOMIC DNA]</scope>
    <source>
        <strain evidence="2 3">SW-109</strain>
    </source>
</reference>
<protein>
    <submittedName>
        <fullName evidence="2">DUF1294 domain-containing protein</fullName>
    </submittedName>
</protein>
<name>A0A6I4V2S5_9SPHN</name>
<feature type="transmembrane region" description="Helical" evidence="1">
    <location>
        <begin position="9"/>
        <end position="26"/>
    </location>
</feature>
<dbReference type="EMBL" id="WTYP01000002">
    <property type="protein sequence ID" value="MXP47611.1"/>
    <property type="molecule type" value="Genomic_DNA"/>
</dbReference>
<dbReference type="OrthoDB" id="72963at2"/>
<dbReference type="PIRSF" id="PIRSF002599">
    <property type="entry name" value="Cold_shock_A"/>
    <property type="match status" value="1"/>
</dbReference>
<dbReference type="RefSeq" id="WP_160730888.1">
    <property type="nucleotide sequence ID" value="NZ_WTYP01000002.1"/>
</dbReference>
<keyword evidence="1" id="KW-0472">Membrane</keyword>
<dbReference type="InterPro" id="IPR010718">
    <property type="entry name" value="DUF1294"/>
</dbReference>
<evidence type="ECO:0000313" key="3">
    <source>
        <dbReference type="Proteomes" id="UP000471435"/>
    </source>
</evidence>
<keyword evidence="1" id="KW-0812">Transmembrane</keyword>
<dbReference type="AlphaFoldDB" id="A0A6I4V2S5"/>
<dbReference type="Pfam" id="PF06961">
    <property type="entry name" value="DUF1294"/>
    <property type="match status" value="1"/>
</dbReference>
<comment type="caution">
    <text evidence="2">The sequence shown here is derived from an EMBL/GenBank/DDBJ whole genome shotgun (WGS) entry which is preliminary data.</text>
</comment>
<evidence type="ECO:0000313" key="2">
    <source>
        <dbReference type="EMBL" id="MXP47611.1"/>
    </source>
</evidence>
<dbReference type="Proteomes" id="UP000471435">
    <property type="component" value="Unassembled WGS sequence"/>
</dbReference>
<feature type="transmembrane region" description="Helical" evidence="1">
    <location>
        <begin position="74"/>
        <end position="93"/>
    </location>
</feature>
<evidence type="ECO:0000256" key="1">
    <source>
        <dbReference type="SAM" id="Phobius"/>
    </source>
</evidence>
<keyword evidence="1" id="KW-1133">Transmembrane helix</keyword>
<dbReference type="GO" id="GO:0003676">
    <property type="term" value="F:nucleic acid binding"/>
    <property type="evidence" value="ECO:0007669"/>
    <property type="project" value="InterPro"/>
</dbReference>